<dbReference type="Pfam" id="PF05795">
    <property type="entry name" value="Plasmodium_Vir"/>
    <property type="match status" value="1"/>
</dbReference>
<keyword evidence="2" id="KW-1133">Transmembrane helix</keyword>
<evidence type="ECO:0000313" key="5">
    <source>
        <dbReference type="Proteomes" id="UP000078546"/>
    </source>
</evidence>
<dbReference type="Proteomes" id="UP000078560">
    <property type="component" value="Unassembled WGS sequence"/>
</dbReference>
<keyword evidence="2" id="KW-0812">Transmembrane</keyword>
<evidence type="ECO:0000313" key="4">
    <source>
        <dbReference type="EMBL" id="SBS98943.1"/>
    </source>
</evidence>
<proteinExistence type="predicted"/>
<dbReference type="Proteomes" id="UP000078546">
    <property type="component" value="Unassembled WGS sequence"/>
</dbReference>
<accession>A0A1A8X129</accession>
<protein>
    <submittedName>
        <fullName evidence="4">PIR Superfamily Protein</fullName>
    </submittedName>
</protein>
<sequence>MLSCIAYWIYDQLYNIFNTNNTNINDIPDVKKLLNVGYNVLYKLGIYDCYYDMHKTNIHDYNEKKHLHDYFKNYEDILSDTLSENEKANKYCAYLTYINELYGKYIKDCCIHYSENYYWEECKDHFKCDQTFNPHTLYSKLKCDNKLPFKRFRKITPINIDYYVKLLTEKSKENPKLVKLDKEDPSTSLQITDKEYGSASASHTASVTASGSASDAASGTASDAASGTASDAASGTASGTASDAASDAASGTASDYFSIIIIVSFAILGIFMMFFILYKFTPLSSWIHKKKQKKKNVHYNNYEEQMQELMDSESQYENAGRSGRRVRLAYHVT</sequence>
<dbReference type="InterPro" id="IPR008780">
    <property type="entry name" value="Plasmodium_Vir"/>
</dbReference>
<gene>
    <name evidence="4" type="ORF">POVCU1_049730</name>
    <name evidence="3" type="ORF">POVCU2_0100440</name>
</gene>
<reference evidence="5 6" key="1">
    <citation type="submission" date="2016-05" db="EMBL/GenBank/DDBJ databases">
        <authorList>
            <person name="Naeem Raeece"/>
        </authorList>
    </citation>
    <scope>NUCLEOTIDE SEQUENCE [LARGE SCALE GENOMIC DNA]</scope>
</reference>
<dbReference type="EMBL" id="FLQV01001033">
    <property type="protein sequence ID" value="SBS98943.1"/>
    <property type="molecule type" value="Genomic_DNA"/>
</dbReference>
<evidence type="ECO:0000256" key="1">
    <source>
        <dbReference type="SAM" id="MobiDB-lite"/>
    </source>
</evidence>
<organism evidence="4 5">
    <name type="scientific">Plasmodium ovale curtisi</name>
    <dbReference type="NCBI Taxonomy" id="864141"/>
    <lineage>
        <taxon>Eukaryota</taxon>
        <taxon>Sar</taxon>
        <taxon>Alveolata</taxon>
        <taxon>Apicomplexa</taxon>
        <taxon>Aconoidasida</taxon>
        <taxon>Haemosporida</taxon>
        <taxon>Plasmodiidae</taxon>
        <taxon>Plasmodium</taxon>
        <taxon>Plasmodium (Plasmodium)</taxon>
    </lineage>
</organism>
<dbReference type="EMBL" id="FLQU01002223">
    <property type="protein sequence ID" value="SBS95989.1"/>
    <property type="molecule type" value="Genomic_DNA"/>
</dbReference>
<evidence type="ECO:0000313" key="6">
    <source>
        <dbReference type="Proteomes" id="UP000078560"/>
    </source>
</evidence>
<feature type="region of interest" description="Disordered" evidence="1">
    <location>
        <begin position="220"/>
        <end position="244"/>
    </location>
</feature>
<feature type="transmembrane region" description="Helical" evidence="2">
    <location>
        <begin position="256"/>
        <end position="280"/>
    </location>
</feature>
<evidence type="ECO:0000256" key="2">
    <source>
        <dbReference type="SAM" id="Phobius"/>
    </source>
</evidence>
<dbReference type="AlphaFoldDB" id="A0A1A8X129"/>
<name>A0A1A8X129_PLAOA</name>
<evidence type="ECO:0000313" key="3">
    <source>
        <dbReference type="EMBL" id="SBS95989.1"/>
    </source>
</evidence>
<reference evidence="4" key="2">
    <citation type="submission" date="2016-05" db="EMBL/GenBank/DDBJ databases">
        <authorList>
            <person name="Lavstsen T."/>
            <person name="Jespersen J.S."/>
        </authorList>
    </citation>
    <scope>NUCLEOTIDE SEQUENCE [LARGE SCALE GENOMIC DNA]</scope>
</reference>
<keyword evidence="2" id="KW-0472">Membrane</keyword>